<dbReference type="RefSeq" id="WP_284195916.1">
    <property type="nucleotide sequence ID" value="NZ_BSOG01000002.1"/>
</dbReference>
<dbReference type="PANTHER" id="PTHR45138">
    <property type="entry name" value="REGULATORY COMPONENTS OF SENSORY TRANSDUCTION SYSTEM"/>
    <property type="match status" value="1"/>
</dbReference>
<evidence type="ECO:0000256" key="1">
    <source>
        <dbReference type="ARBA" id="ARBA00012528"/>
    </source>
</evidence>
<dbReference type="InterPro" id="IPR000160">
    <property type="entry name" value="GGDEF_dom"/>
</dbReference>
<dbReference type="InterPro" id="IPR029016">
    <property type="entry name" value="GAF-like_dom_sf"/>
</dbReference>
<dbReference type="SUPFAM" id="SSF55073">
    <property type="entry name" value="Nucleotide cyclase"/>
    <property type="match status" value="1"/>
</dbReference>
<gene>
    <name evidence="4" type="ORF">GCM10007907_15710</name>
</gene>
<dbReference type="Pfam" id="PF00990">
    <property type="entry name" value="GGDEF"/>
    <property type="match status" value="1"/>
</dbReference>
<evidence type="ECO:0000313" key="4">
    <source>
        <dbReference type="EMBL" id="GLR12781.1"/>
    </source>
</evidence>
<sequence>MSGAAHYDEEQRLKALYQSGLLDNQKHEDFDFIVQAAARLCDVPQAFVAFVDRGIVWISASVDYLPFRQLPRGATFADLALTGDAFINIPDLHTDPRTASHPLTQSGFGFCMYAATPIFAPNGHAIGVLSLLDSRPRLLDAEQREWLLQLGRQASALVEWRRVRKELEGALLEQERATRMDHLTGLPNRPWLLARIEEECNRAHRFGHPFSLILFDLDKLAEINEQMGRDCGDAALGRVGRLLRQSLRNTDTAGRLSGDRFCIVLPNTSADGAATLAEMLRGRIESKPNPLEPALAMTASFGVACAAEHGIYGAHSLLAAAGAALDQARIDGRNRVAVALSTPPDLG</sequence>
<dbReference type="Pfam" id="PF01590">
    <property type="entry name" value="GAF"/>
    <property type="match status" value="1"/>
</dbReference>
<keyword evidence="5" id="KW-1185">Reference proteome</keyword>
<dbReference type="EC" id="2.7.7.65" evidence="1"/>
<dbReference type="EMBL" id="BSOG01000002">
    <property type="protein sequence ID" value="GLR12781.1"/>
    <property type="molecule type" value="Genomic_DNA"/>
</dbReference>
<dbReference type="Proteomes" id="UP001156706">
    <property type="component" value="Unassembled WGS sequence"/>
</dbReference>
<comment type="catalytic activity">
    <reaction evidence="2">
        <text>2 GTP = 3',3'-c-di-GMP + 2 diphosphate</text>
        <dbReference type="Rhea" id="RHEA:24898"/>
        <dbReference type="ChEBI" id="CHEBI:33019"/>
        <dbReference type="ChEBI" id="CHEBI:37565"/>
        <dbReference type="ChEBI" id="CHEBI:58805"/>
        <dbReference type="EC" id="2.7.7.65"/>
    </reaction>
</comment>
<dbReference type="PROSITE" id="PS50887">
    <property type="entry name" value="GGDEF"/>
    <property type="match status" value="1"/>
</dbReference>
<dbReference type="InterPro" id="IPR029787">
    <property type="entry name" value="Nucleotide_cyclase"/>
</dbReference>
<evidence type="ECO:0000313" key="5">
    <source>
        <dbReference type="Proteomes" id="UP001156706"/>
    </source>
</evidence>
<dbReference type="InterPro" id="IPR003018">
    <property type="entry name" value="GAF"/>
</dbReference>
<accession>A0ABQ5YHL2</accession>
<dbReference type="Gene3D" id="3.30.450.40">
    <property type="match status" value="1"/>
</dbReference>
<dbReference type="SMART" id="SM00065">
    <property type="entry name" value="GAF"/>
    <property type="match status" value="1"/>
</dbReference>
<evidence type="ECO:0000256" key="2">
    <source>
        <dbReference type="ARBA" id="ARBA00034247"/>
    </source>
</evidence>
<dbReference type="PANTHER" id="PTHR45138:SF9">
    <property type="entry name" value="DIGUANYLATE CYCLASE DGCM-RELATED"/>
    <property type="match status" value="1"/>
</dbReference>
<dbReference type="CDD" id="cd01949">
    <property type="entry name" value="GGDEF"/>
    <property type="match status" value="1"/>
</dbReference>
<dbReference type="SMART" id="SM00267">
    <property type="entry name" value="GGDEF"/>
    <property type="match status" value="1"/>
</dbReference>
<name>A0ABQ5YHL2_9NEIS</name>
<dbReference type="NCBIfam" id="TIGR00254">
    <property type="entry name" value="GGDEF"/>
    <property type="match status" value="1"/>
</dbReference>
<feature type="domain" description="GGDEF" evidence="3">
    <location>
        <begin position="208"/>
        <end position="341"/>
    </location>
</feature>
<organism evidence="4 5">
    <name type="scientific">Chitinimonas prasina</name>
    <dbReference type="NCBI Taxonomy" id="1434937"/>
    <lineage>
        <taxon>Bacteria</taxon>
        <taxon>Pseudomonadati</taxon>
        <taxon>Pseudomonadota</taxon>
        <taxon>Betaproteobacteria</taxon>
        <taxon>Neisseriales</taxon>
        <taxon>Chitinibacteraceae</taxon>
        <taxon>Chitinimonas</taxon>
    </lineage>
</organism>
<reference evidence="5" key="1">
    <citation type="journal article" date="2019" name="Int. J. Syst. Evol. Microbiol.">
        <title>The Global Catalogue of Microorganisms (GCM) 10K type strain sequencing project: providing services to taxonomists for standard genome sequencing and annotation.</title>
        <authorList>
            <consortium name="The Broad Institute Genomics Platform"/>
            <consortium name="The Broad Institute Genome Sequencing Center for Infectious Disease"/>
            <person name="Wu L."/>
            <person name="Ma J."/>
        </authorList>
    </citation>
    <scope>NUCLEOTIDE SEQUENCE [LARGE SCALE GENOMIC DNA]</scope>
    <source>
        <strain evidence="5">NBRC 110044</strain>
    </source>
</reference>
<dbReference type="InterPro" id="IPR043128">
    <property type="entry name" value="Rev_trsase/Diguanyl_cyclase"/>
</dbReference>
<protein>
    <recommendedName>
        <fullName evidence="1">diguanylate cyclase</fullName>
        <ecNumber evidence="1">2.7.7.65</ecNumber>
    </recommendedName>
</protein>
<dbReference type="InterPro" id="IPR050469">
    <property type="entry name" value="Diguanylate_Cyclase"/>
</dbReference>
<dbReference type="SUPFAM" id="SSF55781">
    <property type="entry name" value="GAF domain-like"/>
    <property type="match status" value="1"/>
</dbReference>
<evidence type="ECO:0000259" key="3">
    <source>
        <dbReference type="PROSITE" id="PS50887"/>
    </source>
</evidence>
<proteinExistence type="predicted"/>
<dbReference type="Gene3D" id="3.30.70.270">
    <property type="match status" value="1"/>
</dbReference>
<comment type="caution">
    <text evidence="4">The sequence shown here is derived from an EMBL/GenBank/DDBJ whole genome shotgun (WGS) entry which is preliminary data.</text>
</comment>